<dbReference type="RefSeq" id="WP_083154985.1">
    <property type="nucleotide sequence ID" value="NZ_AP022560.1"/>
</dbReference>
<gene>
    <name evidence="3" type="ORF">MMOR_09450</name>
</gene>
<accession>A0AAD1H8K1</accession>
<dbReference type="AlphaFoldDB" id="A0AAD1H8K1"/>
<keyword evidence="1" id="KW-0812">Transmembrane</keyword>
<name>A0AAD1H8K1_9MYCO</name>
<evidence type="ECO:0000259" key="2">
    <source>
        <dbReference type="Pfam" id="PF14258"/>
    </source>
</evidence>
<dbReference type="KEGG" id="mmor:MMOR_09450"/>
<proteinExistence type="predicted"/>
<dbReference type="EMBL" id="AP022560">
    <property type="protein sequence ID" value="BBX00009.1"/>
    <property type="molecule type" value="Genomic_DNA"/>
</dbReference>
<protein>
    <submittedName>
        <fullName evidence="3">Membrane protein</fullName>
    </submittedName>
</protein>
<keyword evidence="1" id="KW-0472">Membrane</keyword>
<evidence type="ECO:0000313" key="3">
    <source>
        <dbReference type="EMBL" id="BBX00009.1"/>
    </source>
</evidence>
<keyword evidence="1" id="KW-1133">Transmembrane helix</keyword>
<feature type="transmembrane region" description="Helical" evidence="1">
    <location>
        <begin position="19"/>
        <end position="39"/>
    </location>
</feature>
<evidence type="ECO:0000313" key="4">
    <source>
        <dbReference type="Proteomes" id="UP000466681"/>
    </source>
</evidence>
<feature type="domain" description="DUF4350" evidence="2">
    <location>
        <begin position="48"/>
        <end position="216"/>
    </location>
</feature>
<evidence type="ECO:0000256" key="1">
    <source>
        <dbReference type="SAM" id="Phobius"/>
    </source>
</evidence>
<keyword evidence="4" id="KW-1185">Reference proteome</keyword>
<organism evidence="3 4">
    <name type="scientific">Mycolicibacterium moriokaense</name>
    <dbReference type="NCBI Taxonomy" id="39691"/>
    <lineage>
        <taxon>Bacteria</taxon>
        <taxon>Bacillati</taxon>
        <taxon>Actinomycetota</taxon>
        <taxon>Actinomycetes</taxon>
        <taxon>Mycobacteriales</taxon>
        <taxon>Mycobacteriaceae</taxon>
        <taxon>Mycolicibacterium</taxon>
    </lineage>
</organism>
<dbReference type="InterPro" id="IPR025646">
    <property type="entry name" value="DUF4350"/>
</dbReference>
<reference evidence="3 4" key="1">
    <citation type="journal article" date="2019" name="Emerg. Microbes Infect.">
        <title>Comprehensive subspecies identification of 175 nontuberculous mycobacteria species based on 7547 genomic profiles.</title>
        <authorList>
            <person name="Matsumoto Y."/>
            <person name="Kinjo T."/>
            <person name="Motooka D."/>
            <person name="Nabeya D."/>
            <person name="Jung N."/>
            <person name="Uechi K."/>
            <person name="Horii T."/>
            <person name="Iida T."/>
            <person name="Fujita J."/>
            <person name="Nakamura S."/>
        </authorList>
    </citation>
    <scope>NUCLEOTIDE SEQUENCE [LARGE SCALE GENOMIC DNA]</scope>
    <source>
        <strain evidence="3 4">JCM 6375</strain>
    </source>
</reference>
<sequence>MTTSAVGTPPRQRWSVVRWVLLALVVIVGIAVLTAYLTAPRPGGPMDPTSTSPDGARALVTLLREGGVDVVEAPDIATVERAARPDTLIAVLQTFQLLDEDVLRRLADLPGDRLLVSPTTATREALAPRVRLAGAVPFGGADPDCDLREATRAGDVQLGMSDKFMAADDFPITSCYGGALVRYSDDGRTVTVVGSSDFMTNGGLLAAGNAALAMNLAGTHPRVIWYAPQEREGYSDSGVEIGDLIPPAVKWIIFQLCVAIALVALWKGRRLGPLVAERMPVVVRASETVEGRGRLYRSRRARDRAADALRTAALQRMLPRLGLANNAEPPAIVSAIAQRGAAHPDTLAHILFGPPPQSDDDLVNLARELDNIERQVAQS</sequence>
<dbReference type="Pfam" id="PF14258">
    <property type="entry name" value="DUF4350"/>
    <property type="match status" value="1"/>
</dbReference>
<dbReference type="Proteomes" id="UP000466681">
    <property type="component" value="Chromosome"/>
</dbReference>